<evidence type="ECO:0000259" key="1">
    <source>
        <dbReference type="Pfam" id="PF13439"/>
    </source>
</evidence>
<feature type="domain" description="Glycosyltransferase subfamily 4-like N-terminal" evidence="1">
    <location>
        <begin position="28"/>
        <end position="202"/>
    </location>
</feature>
<proteinExistence type="predicted"/>
<dbReference type="Gene3D" id="3.40.50.2000">
    <property type="entry name" value="Glycogen Phosphorylase B"/>
    <property type="match status" value="2"/>
</dbReference>
<keyword evidence="3" id="KW-1185">Reference proteome</keyword>
<dbReference type="PANTHER" id="PTHR45947">
    <property type="entry name" value="SULFOQUINOVOSYL TRANSFERASE SQD2"/>
    <property type="match status" value="1"/>
</dbReference>
<dbReference type="OrthoDB" id="7560678at2"/>
<reference evidence="2 3" key="1">
    <citation type="journal article" date="2018" name="Antonie Van Leeuwenhoek">
        <title>Larkinella terrae sp. nov., isolated from soil on Jeju Island, South Korea.</title>
        <authorList>
            <person name="Ten L.N."/>
            <person name="Jeon J."/>
            <person name="Park S.J."/>
            <person name="Park S."/>
            <person name="Lee S.Y."/>
            <person name="Kim M.K."/>
            <person name="Jung H.Y."/>
        </authorList>
    </citation>
    <scope>NUCLEOTIDE SEQUENCE [LARGE SCALE GENOMIC DNA]</scope>
    <source>
        <strain evidence="2 3">KCTC 52001</strain>
    </source>
</reference>
<dbReference type="SUPFAM" id="SSF53756">
    <property type="entry name" value="UDP-Glycosyltransferase/glycogen phosphorylase"/>
    <property type="match status" value="1"/>
</dbReference>
<dbReference type="EMBL" id="WJXZ01000015">
    <property type="protein sequence ID" value="MRS65541.1"/>
    <property type="molecule type" value="Genomic_DNA"/>
</dbReference>
<dbReference type="PANTHER" id="PTHR45947:SF3">
    <property type="entry name" value="SULFOQUINOVOSYL TRANSFERASE SQD2"/>
    <property type="match status" value="1"/>
</dbReference>
<dbReference type="Pfam" id="PF13692">
    <property type="entry name" value="Glyco_trans_1_4"/>
    <property type="match status" value="1"/>
</dbReference>
<evidence type="ECO:0000313" key="2">
    <source>
        <dbReference type="EMBL" id="MRS65541.1"/>
    </source>
</evidence>
<dbReference type="InterPro" id="IPR050194">
    <property type="entry name" value="Glycosyltransferase_grp1"/>
</dbReference>
<keyword evidence="2" id="KW-0808">Transferase</keyword>
<sequence length="427" mass="48706">MKTKSPNFVGKHILMIVENLAVPFDSRVWQEATALRQSGAEVSIICPTMKGYTKRYECLEGIEIYRHSLATEGDGALGYLFEYGSALFWWFYLSLRIYFRKPFQVIHGCNPPDLIFIVALPFKLFGVKYVFDHHDANPELFIAKFGRKGFFYHLMVWLERATFSVADYSIATNQSYREIALKRGGMRPEKVAVVRSGPNLDRMKIRPANKVHKKGRAYLVGYLGTIGEQEGIDLLLDAAKQITAVRQDVQFAIIGAGTSLEAMKALSVQMNLQNYVTFYGRLPDDQMLDILNTADVCVNPDRPTEMNDISTMNKIMEYMALKKPIVQFDLKEGRFSAQDASLYADHTKPDDFAQKILELINSKPLRVQMGEYGYHQVVNQLSWTYERKKLLTLYHNVLAFNQRQSMLVSVLKLFSPPSRAGKAVSKM</sequence>
<comment type="caution">
    <text evidence="2">The sequence shown here is derived from an EMBL/GenBank/DDBJ whole genome shotgun (WGS) entry which is preliminary data.</text>
</comment>
<dbReference type="AlphaFoldDB" id="A0A7K0EVL6"/>
<dbReference type="Pfam" id="PF13439">
    <property type="entry name" value="Glyco_transf_4"/>
    <property type="match status" value="1"/>
</dbReference>
<protein>
    <submittedName>
        <fullName evidence="2">Glycosyltransferase</fullName>
    </submittedName>
</protein>
<accession>A0A7K0EVL6</accession>
<dbReference type="RefSeq" id="WP_154178911.1">
    <property type="nucleotide sequence ID" value="NZ_WJXZ01000015.1"/>
</dbReference>
<name>A0A7K0EVL6_9BACT</name>
<evidence type="ECO:0000313" key="3">
    <source>
        <dbReference type="Proteomes" id="UP000441754"/>
    </source>
</evidence>
<organism evidence="2 3">
    <name type="scientific">Larkinella terrae</name>
    <dbReference type="NCBI Taxonomy" id="2025311"/>
    <lineage>
        <taxon>Bacteria</taxon>
        <taxon>Pseudomonadati</taxon>
        <taxon>Bacteroidota</taxon>
        <taxon>Cytophagia</taxon>
        <taxon>Cytophagales</taxon>
        <taxon>Spirosomataceae</taxon>
        <taxon>Larkinella</taxon>
    </lineage>
</organism>
<dbReference type="Proteomes" id="UP000441754">
    <property type="component" value="Unassembled WGS sequence"/>
</dbReference>
<dbReference type="CDD" id="cd03794">
    <property type="entry name" value="GT4_WbuB-like"/>
    <property type="match status" value="1"/>
</dbReference>
<dbReference type="InterPro" id="IPR028098">
    <property type="entry name" value="Glyco_trans_4-like_N"/>
</dbReference>
<dbReference type="GO" id="GO:0016758">
    <property type="term" value="F:hexosyltransferase activity"/>
    <property type="evidence" value="ECO:0007669"/>
    <property type="project" value="TreeGrafter"/>
</dbReference>
<gene>
    <name evidence="2" type="ORF">GJJ30_29895</name>
</gene>